<name>A0A317XGB7_9EURO</name>
<protein>
    <submittedName>
        <fullName evidence="1">Uncharacterized protein</fullName>
    </submittedName>
</protein>
<evidence type="ECO:0000313" key="1">
    <source>
        <dbReference type="EMBL" id="PWY95890.1"/>
    </source>
</evidence>
<proteinExistence type="predicted"/>
<reference evidence="1 2" key="1">
    <citation type="submission" date="2016-12" db="EMBL/GenBank/DDBJ databases">
        <title>The genomes of Aspergillus section Nigri reveals drivers in fungal speciation.</title>
        <authorList>
            <consortium name="DOE Joint Genome Institute"/>
            <person name="Vesth T.C."/>
            <person name="Nybo J."/>
            <person name="Theobald S."/>
            <person name="Brandl J."/>
            <person name="Frisvad J.C."/>
            <person name="Nielsen K.F."/>
            <person name="Lyhne E.K."/>
            <person name="Kogle M.E."/>
            <person name="Kuo A."/>
            <person name="Riley R."/>
            <person name="Clum A."/>
            <person name="Nolan M."/>
            <person name="Lipzen A."/>
            <person name="Salamov A."/>
            <person name="Henrissat B."/>
            <person name="Wiebenga A."/>
            <person name="De Vries R.P."/>
            <person name="Grigoriev I.V."/>
            <person name="Mortensen U.H."/>
            <person name="Andersen M.R."/>
            <person name="Baker S.E."/>
        </authorList>
    </citation>
    <scope>NUCLEOTIDE SEQUENCE [LARGE SCALE GENOMIC DNA]</scope>
    <source>
        <strain evidence="1 2">CBS 115572</strain>
    </source>
</reference>
<evidence type="ECO:0000313" key="2">
    <source>
        <dbReference type="Proteomes" id="UP000246702"/>
    </source>
</evidence>
<dbReference type="Proteomes" id="UP000246702">
    <property type="component" value="Unassembled WGS sequence"/>
</dbReference>
<organism evidence="1 2">
    <name type="scientific">Aspergillus sclerotioniger CBS 115572</name>
    <dbReference type="NCBI Taxonomy" id="1450535"/>
    <lineage>
        <taxon>Eukaryota</taxon>
        <taxon>Fungi</taxon>
        <taxon>Dikarya</taxon>
        <taxon>Ascomycota</taxon>
        <taxon>Pezizomycotina</taxon>
        <taxon>Eurotiomycetes</taxon>
        <taxon>Eurotiomycetidae</taxon>
        <taxon>Eurotiales</taxon>
        <taxon>Aspergillaceae</taxon>
        <taxon>Aspergillus</taxon>
        <taxon>Aspergillus subgen. Circumdati</taxon>
    </lineage>
</organism>
<dbReference type="GeneID" id="37107861"/>
<sequence>MSFWPMSTGGFFSSAATLTRNISLPSGEYVLSKHCRDSTRPMRLRSLHSWPSRCCGLACSTPSRGSPMFPGVL</sequence>
<dbReference type="EMBL" id="MSFK01000002">
    <property type="protein sequence ID" value="PWY95890.1"/>
    <property type="molecule type" value="Genomic_DNA"/>
</dbReference>
<dbReference type="AlphaFoldDB" id="A0A317XGB7"/>
<dbReference type="RefSeq" id="XP_025472651.1">
    <property type="nucleotide sequence ID" value="XM_025605718.1"/>
</dbReference>
<accession>A0A317XGB7</accession>
<comment type="caution">
    <text evidence="1">The sequence shown here is derived from an EMBL/GenBank/DDBJ whole genome shotgun (WGS) entry which is preliminary data.</text>
</comment>
<keyword evidence="2" id="KW-1185">Reference proteome</keyword>
<gene>
    <name evidence="1" type="ORF">BO94DRAFT_139927</name>
</gene>